<evidence type="ECO:0000313" key="3">
    <source>
        <dbReference type="Proteomes" id="UP000550707"/>
    </source>
</evidence>
<name>A0A7J8CS38_MOLMO</name>
<accession>A0A7J8CS38</accession>
<dbReference type="EMBL" id="JACASF010000020">
    <property type="protein sequence ID" value="KAF6413660.1"/>
    <property type="molecule type" value="Genomic_DNA"/>
</dbReference>
<dbReference type="Proteomes" id="UP000550707">
    <property type="component" value="Unassembled WGS sequence"/>
</dbReference>
<dbReference type="InParanoid" id="A0A7J8CS38"/>
<gene>
    <name evidence="2" type="ORF">HJG59_009827</name>
</gene>
<organism evidence="2 3">
    <name type="scientific">Molossus molossus</name>
    <name type="common">Pallas' mastiff bat</name>
    <name type="synonym">Vespertilio molossus</name>
    <dbReference type="NCBI Taxonomy" id="27622"/>
    <lineage>
        <taxon>Eukaryota</taxon>
        <taxon>Metazoa</taxon>
        <taxon>Chordata</taxon>
        <taxon>Craniata</taxon>
        <taxon>Vertebrata</taxon>
        <taxon>Euteleostomi</taxon>
        <taxon>Mammalia</taxon>
        <taxon>Eutheria</taxon>
        <taxon>Laurasiatheria</taxon>
        <taxon>Chiroptera</taxon>
        <taxon>Yangochiroptera</taxon>
        <taxon>Molossidae</taxon>
        <taxon>Molossus</taxon>
    </lineage>
</organism>
<feature type="compositionally biased region" description="Polar residues" evidence="1">
    <location>
        <begin position="112"/>
        <end position="125"/>
    </location>
</feature>
<keyword evidence="3" id="KW-1185">Reference proteome</keyword>
<protein>
    <submittedName>
        <fullName evidence="2">Uncharacterized protein</fullName>
    </submittedName>
</protein>
<reference evidence="2 3" key="1">
    <citation type="journal article" date="2020" name="Nature">
        <title>Six reference-quality genomes reveal evolution of bat adaptations.</title>
        <authorList>
            <person name="Jebb D."/>
            <person name="Huang Z."/>
            <person name="Pippel M."/>
            <person name="Hughes G.M."/>
            <person name="Lavrichenko K."/>
            <person name="Devanna P."/>
            <person name="Winkler S."/>
            <person name="Jermiin L.S."/>
            <person name="Skirmuntt E.C."/>
            <person name="Katzourakis A."/>
            <person name="Burkitt-Gray L."/>
            <person name="Ray D.A."/>
            <person name="Sullivan K.A.M."/>
            <person name="Roscito J.G."/>
            <person name="Kirilenko B.M."/>
            <person name="Davalos L.M."/>
            <person name="Corthals A.P."/>
            <person name="Power M.L."/>
            <person name="Jones G."/>
            <person name="Ransome R.D."/>
            <person name="Dechmann D.K.N."/>
            <person name="Locatelli A.G."/>
            <person name="Puechmaille S.J."/>
            <person name="Fedrigo O."/>
            <person name="Jarvis E.D."/>
            <person name="Hiller M."/>
            <person name="Vernes S.C."/>
            <person name="Myers E.W."/>
            <person name="Teeling E.C."/>
        </authorList>
    </citation>
    <scope>NUCLEOTIDE SEQUENCE [LARGE SCALE GENOMIC DNA]</scope>
    <source>
        <strain evidence="2">MMolMol1</strain>
        <tissue evidence="2">Muscle</tissue>
    </source>
</reference>
<feature type="region of interest" description="Disordered" evidence="1">
    <location>
        <begin position="88"/>
        <end position="131"/>
    </location>
</feature>
<proteinExistence type="predicted"/>
<sequence length="131" mass="14254">MGCREVIKPLPLVLLCVSLMRTHERQHQKGAGRTATGPVGRPSVFRRAPQVCSAVRTVQTDSGLLQSQSRAVRADLCAAVSWPQLSRRKVGEERQGHSCTAPGPTVNGARSAYSSVRPQQFDSDSWAEKSQ</sequence>
<comment type="caution">
    <text evidence="2">The sequence shown here is derived from an EMBL/GenBank/DDBJ whole genome shotgun (WGS) entry which is preliminary data.</text>
</comment>
<dbReference type="AlphaFoldDB" id="A0A7J8CS38"/>
<evidence type="ECO:0000313" key="2">
    <source>
        <dbReference type="EMBL" id="KAF6413660.1"/>
    </source>
</evidence>
<evidence type="ECO:0000256" key="1">
    <source>
        <dbReference type="SAM" id="MobiDB-lite"/>
    </source>
</evidence>